<organism evidence="2 3">
    <name type="scientific">Mycobacteroides salmoniphilum</name>
    <dbReference type="NCBI Taxonomy" id="404941"/>
    <lineage>
        <taxon>Bacteria</taxon>
        <taxon>Bacillati</taxon>
        <taxon>Actinomycetota</taxon>
        <taxon>Actinomycetes</taxon>
        <taxon>Mycobacteriales</taxon>
        <taxon>Mycobacteriaceae</taxon>
        <taxon>Mycobacteroides</taxon>
    </lineage>
</organism>
<evidence type="ECO:0000256" key="1">
    <source>
        <dbReference type="SAM" id="MobiDB-lite"/>
    </source>
</evidence>
<proteinExistence type="predicted"/>
<feature type="compositionally biased region" description="Low complexity" evidence="1">
    <location>
        <begin position="295"/>
        <end position="318"/>
    </location>
</feature>
<feature type="compositionally biased region" description="Basic and acidic residues" evidence="1">
    <location>
        <begin position="7"/>
        <end position="18"/>
    </location>
</feature>
<protein>
    <recommendedName>
        <fullName evidence="4">PPE family protein</fullName>
    </recommendedName>
</protein>
<dbReference type="InterPro" id="IPR038332">
    <property type="entry name" value="PPE_sf"/>
</dbReference>
<dbReference type="Proteomes" id="UP000295117">
    <property type="component" value="Unassembled WGS sequence"/>
</dbReference>
<dbReference type="AlphaFoldDB" id="A0A4R8S5Z7"/>
<name>A0A4R8S5Z7_9MYCO</name>
<feature type="region of interest" description="Disordered" evidence="1">
    <location>
        <begin position="1"/>
        <end position="42"/>
    </location>
</feature>
<dbReference type="EMBL" id="PECH01000008">
    <property type="protein sequence ID" value="TDZ79682.1"/>
    <property type="molecule type" value="Genomic_DNA"/>
</dbReference>
<dbReference type="Gene3D" id="1.20.1260.20">
    <property type="entry name" value="PPE superfamily"/>
    <property type="match status" value="1"/>
</dbReference>
<reference evidence="2 3" key="1">
    <citation type="journal article" date="2019" name="Sci. Rep.">
        <title>Extended insight into the Mycobacterium chelonae-abscessus complex through whole genome sequencing of Mycobacterium salmoniphilum outbreak and Mycobacterium salmoniphilum-like strains.</title>
        <authorList>
            <person name="Behra P.R.K."/>
            <person name="Das S."/>
            <person name="Pettersson B.M.F."/>
            <person name="Shirreff L."/>
            <person name="DuCote T."/>
            <person name="Jacobsson K.G."/>
            <person name="Ennis D.G."/>
            <person name="Kirsebom L.A."/>
        </authorList>
    </citation>
    <scope>NUCLEOTIDE SEQUENCE [LARGE SCALE GENOMIC DNA]</scope>
    <source>
        <strain evidence="2 3">DE 4585</strain>
    </source>
</reference>
<evidence type="ECO:0008006" key="4">
    <source>
        <dbReference type="Google" id="ProtNLM"/>
    </source>
</evidence>
<dbReference type="SUPFAM" id="SSF140459">
    <property type="entry name" value="PE/PPE dimer-like"/>
    <property type="match status" value="1"/>
</dbReference>
<evidence type="ECO:0000313" key="3">
    <source>
        <dbReference type="Proteomes" id="UP000295117"/>
    </source>
</evidence>
<gene>
    <name evidence="2" type="ORF">DE4585_03430</name>
</gene>
<comment type="caution">
    <text evidence="2">The sequence shown here is derived from an EMBL/GenBank/DDBJ whole genome shotgun (WGS) entry which is preliminary data.</text>
</comment>
<accession>A0A4R8S5Z7</accession>
<sequence length="458" mass="46513">MTGEEDGWNRGNREREVVYARQRQHGSNIDGGTESVSVPTENFGGWSHTDIKAASDDFRPGDALAVSADWEKLSTGFSKALDDFKQTFDVAVGAQWTGEGAEAAKQGISDYKSHAEKVSDGLSLMATKPAEVETAMTQIKGLMPEVVQVQQPQEHTRAAYEQYYAQQALAEQKQDEARMIMRNVWSPVSQQAASGLPALPPAPQFADAAAMPVNAASSLSGLGGGKDIQPGQVKPIDEAAVRAAAAAALADPAQASASGGSGAASAAAAAAGAAGGGSGAGAGGPAAAASAAAGAGAGAGTRPSSGGSTTATGPNTGSVPGTYGIGRWGKPTTNKDEKDKDQNADLTPLAAGPIIAGSYTAGAGMGLTAAPSVSPMAGMGIAQPPTMMTPGAAGQHHQEDEDQHFTPEFLVSLDNGNELIGSLPKVSPAVIGVWNEEHVDYQHPHASPYDPKPYDGED</sequence>
<feature type="compositionally biased region" description="Basic and acidic residues" evidence="1">
    <location>
        <begin position="333"/>
        <end position="343"/>
    </location>
</feature>
<feature type="region of interest" description="Disordered" evidence="1">
    <location>
        <begin position="295"/>
        <end position="345"/>
    </location>
</feature>
<dbReference type="RefSeq" id="WP_134072152.1">
    <property type="nucleotide sequence ID" value="NZ_PECH01000008.1"/>
</dbReference>
<evidence type="ECO:0000313" key="2">
    <source>
        <dbReference type="EMBL" id="TDZ79682.1"/>
    </source>
</evidence>